<reference evidence="2" key="1">
    <citation type="submission" date="2020-06" db="EMBL/GenBank/DDBJ databases">
        <authorList>
            <person name="Li T."/>
            <person name="Hu X."/>
            <person name="Zhang T."/>
            <person name="Song X."/>
            <person name="Zhang H."/>
            <person name="Dai N."/>
            <person name="Sheng W."/>
            <person name="Hou X."/>
            <person name="Wei L."/>
        </authorList>
    </citation>
    <scope>NUCLEOTIDE SEQUENCE</scope>
    <source>
        <strain evidence="2">3651</strain>
        <tissue evidence="2">Leaf</tissue>
    </source>
</reference>
<evidence type="ECO:0000313" key="2">
    <source>
        <dbReference type="EMBL" id="KAK4435107.1"/>
    </source>
</evidence>
<proteinExistence type="predicted"/>
<dbReference type="EMBL" id="JACGWO010000002">
    <property type="protein sequence ID" value="KAK4435107.1"/>
    <property type="molecule type" value="Genomic_DNA"/>
</dbReference>
<name>A0AAE2CUL0_9LAMI</name>
<gene>
    <name evidence="2" type="ORF">Salat_0674000</name>
</gene>
<dbReference type="AlphaFoldDB" id="A0AAE2CUL0"/>
<feature type="region of interest" description="Disordered" evidence="1">
    <location>
        <begin position="1"/>
        <end position="22"/>
    </location>
</feature>
<dbReference type="Proteomes" id="UP001293254">
    <property type="component" value="Unassembled WGS sequence"/>
</dbReference>
<comment type="caution">
    <text evidence="2">The sequence shown here is derived from an EMBL/GenBank/DDBJ whole genome shotgun (WGS) entry which is preliminary data.</text>
</comment>
<evidence type="ECO:0000256" key="1">
    <source>
        <dbReference type="SAM" id="MobiDB-lite"/>
    </source>
</evidence>
<protein>
    <submittedName>
        <fullName evidence="2">Uncharacterized protein</fullName>
    </submittedName>
</protein>
<feature type="compositionally biased region" description="Polar residues" evidence="1">
    <location>
        <begin position="9"/>
        <end position="22"/>
    </location>
</feature>
<reference evidence="2" key="2">
    <citation type="journal article" date="2024" name="Plant">
        <title>Genomic evolution and insights into agronomic trait innovations of Sesamum species.</title>
        <authorList>
            <person name="Miao H."/>
            <person name="Wang L."/>
            <person name="Qu L."/>
            <person name="Liu H."/>
            <person name="Sun Y."/>
            <person name="Le M."/>
            <person name="Wang Q."/>
            <person name="Wei S."/>
            <person name="Zheng Y."/>
            <person name="Lin W."/>
            <person name="Duan Y."/>
            <person name="Cao H."/>
            <person name="Xiong S."/>
            <person name="Wang X."/>
            <person name="Wei L."/>
            <person name="Li C."/>
            <person name="Ma Q."/>
            <person name="Ju M."/>
            <person name="Zhao R."/>
            <person name="Li G."/>
            <person name="Mu C."/>
            <person name="Tian Q."/>
            <person name="Mei H."/>
            <person name="Zhang T."/>
            <person name="Gao T."/>
            <person name="Zhang H."/>
        </authorList>
    </citation>
    <scope>NUCLEOTIDE SEQUENCE</scope>
    <source>
        <strain evidence="2">3651</strain>
    </source>
</reference>
<keyword evidence="3" id="KW-1185">Reference proteome</keyword>
<organism evidence="2 3">
    <name type="scientific">Sesamum alatum</name>
    <dbReference type="NCBI Taxonomy" id="300844"/>
    <lineage>
        <taxon>Eukaryota</taxon>
        <taxon>Viridiplantae</taxon>
        <taxon>Streptophyta</taxon>
        <taxon>Embryophyta</taxon>
        <taxon>Tracheophyta</taxon>
        <taxon>Spermatophyta</taxon>
        <taxon>Magnoliopsida</taxon>
        <taxon>eudicotyledons</taxon>
        <taxon>Gunneridae</taxon>
        <taxon>Pentapetalae</taxon>
        <taxon>asterids</taxon>
        <taxon>lamiids</taxon>
        <taxon>Lamiales</taxon>
        <taxon>Pedaliaceae</taxon>
        <taxon>Sesamum</taxon>
    </lineage>
</organism>
<accession>A0AAE2CUL0</accession>
<sequence length="116" mass="13712">MQRPPQYVSRLSFTQPRSSMQRPTLCQQGLANSLHHFRCPHNLHKGLKLPNHHPTTMYRPLHKCRVLYSLHRGQCNMLQEEENKQPLYPNQQKCRKWLKVQGSVFRRSVVHPPGQP</sequence>
<evidence type="ECO:0000313" key="3">
    <source>
        <dbReference type="Proteomes" id="UP001293254"/>
    </source>
</evidence>